<dbReference type="SUPFAM" id="SSF46689">
    <property type="entry name" value="Homeodomain-like"/>
    <property type="match status" value="1"/>
</dbReference>
<sequence>MGMAEPDLTSSILGAARAVLGARGYANTTIKTVVAAAGVAPGVVRSLYANKEQLLAVAIRVPFEPSGSIPRLIAPGLDGMGERLVRLTLQLSGDEQVRKDATNLVQSARESAGVEQLRVLTEYLQATLLDRVVGALGVPDARMRGALITAYLAGVAATRSILNVEPLASATDELIVALVSPTIQRLLDPTKPLAAKDAAGGP</sequence>
<protein>
    <submittedName>
        <fullName evidence="3">Unannotated protein</fullName>
    </submittedName>
</protein>
<dbReference type="AlphaFoldDB" id="A0A6J6P167"/>
<dbReference type="PROSITE" id="PS50977">
    <property type="entry name" value="HTH_TETR_2"/>
    <property type="match status" value="1"/>
</dbReference>
<reference evidence="3" key="1">
    <citation type="submission" date="2020-05" db="EMBL/GenBank/DDBJ databases">
        <authorList>
            <person name="Chiriac C."/>
            <person name="Salcher M."/>
            <person name="Ghai R."/>
            <person name="Kavagutti S V."/>
        </authorList>
    </citation>
    <scope>NUCLEOTIDE SEQUENCE</scope>
</reference>
<dbReference type="Gene3D" id="1.10.10.60">
    <property type="entry name" value="Homeodomain-like"/>
    <property type="match status" value="1"/>
</dbReference>
<keyword evidence="1" id="KW-0238">DNA-binding</keyword>
<evidence type="ECO:0000256" key="1">
    <source>
        <dbReference type="ARBA" id="ARBA00023125"/>
    </source>
</evidence>
<dbReference type="InterPro" id="IPR041678">
    <property type="entry name" value="TetR_C_16"/>
</dbReference>
<dbReference type="Pfam" id="PF17920">
    <property type="entry name" value="TetR_C_16"/>
    <property type="match status" value="1"/>
</dbReference>
<dbReference type="InterPro" id="IPR009057">
    <property type="entry name" value="Homeodomain-like_sf"/>
</dbReference>
<accession>A0A6J6P167</accession>
<dbReference type="GO" id="GO:0003677">
    <property type="term" value="F:DNA binding"/>
    <property type="evidence" value="ECO:0007669"/>
    <property type="project" value="UniProtKB-KW"/>
</dbReference>
<gene>
    <name evidence="3" type="ORF">UFOPK2625_00059</name>
</gene>
<evidence type="ECO:0000259" key="2">
    <source>
        <dbReference type="PROSITE" id="PS50977"/>
    </source>
</evidence>
<name>A0A6J6P167_9ZZZZ</name>
<feature type="domain" description="HTH tetR-type" evidence="2">
    <location>
        <begin position="6"/>
        <end position="66"/>
    </location>
</feature>
<proteinExistence type="predicted"/>
<dbReference type="Pfam" id="PF00440">
    <property type="entry name" value="TetR_N"/>
    <property type="match status" value="1"/>
</dbReference>
<dbReference type="SUPFAM" id="SSF48498">
    <property type="entry name" value="Tetracyclin repressor-like, C-terminal domain"/>
    <property type="match status" value="1"/>
</dbReference>
<dbReference type="Gene3D" id="1.10.357.10">
    <property type="entry name" value="Tetracycline Repressor, domain 2"/>
    <property type="match status" value="1"/>
</dbReference>
<dbReference type="EMBL" id="CAEZXZ010000004">
    <property type="protein sequence ID" value="CAB4692579.1"/>
    <property type="molecule type" value="Genomic_DNA"/>
</dbReference>
<dbReference type="InterPro" id="IPR001647">
    <property type="entry name" value="HTH_TetR"/>
</dbReference>
<evidence type="ECO:0000313" key="3">
    <source>
        <dbReference type="EMBL" id="CAB4692579.1"/>
    </source>
</evidence>
<organism evidence="3">
    <name type="scientific">freshwater metagenome</name>
    <dbReference type="NCBI Taxonomy" id="449393"/>
    <lineage>
        <taxon>unclassified sequences</taxon>
        <taxon>metagenomes</taxon>
        <taxon>ecological metagenomes</taxon>
    </lineage>
</organism>
<dbReference type="InterPro" id="IPR036271">
    <property type="entry name" value="Tet_transcr_reg_TetR-rel_C_sf"/>
</dbReference>
<dbReference type="PRINTS" id="PR00455">
    <property type="entry name" value="HTHTETR"/>
</dbReference>